<sequence length="254" mass="26834">MKLTKLITTSAIILTALSTASVALAADGGVYESNGSIEFVPFDGITPPVDPENPDPNKPVQPIDPTNPDEKPNPGTAGPLSIDYASSLDFGKNKITNRDETYHANAVKLSDGRFVSNYVQISDNRGSNAGWSLTVKQEGQLKNETAMNKELTGSVIKLVSPVAASVSEGILAPKVENITLDPTGEASMVMNAADGAGAGTWVDRFGTVEEVTEGTETVQKNKAITLEIPGKTPKDAVKYTTKLTWTLTDTPANN</sequence>
<gene>
    <name evidence="4" type="ORF">IV74_GL001150</name>
</gene>
<protein>
    <recommendedName>
        <fullName evidence="3">WxL domain-containing protein</fullName>
    </recommendedName>
</protein>
<keyword evidence="5" id="KW-1185">Reference proteome</keyword>
<evidence type="ECO:0000256" key="2">
    <source>
        <dbReference type="SAM" id="SignalP"/>
    </source>
</evidence>
<dbReference type="InterPro" id="IPR027994">
    <property type="entry name" value="WxL_dom"/>
</dbReference>
<evidence type="ECO:0000313" key="5">
    <source>
        <dbReference type="Proteomes" id="UP000051658"/>
    </source>
</evidence>
<dbReference type="GeneID" id="89589657"/>
<name>A0A0R2I7C0_CARDV</name>
<organism evidence="4 5">
    <name type="scientific">Carnobacterium divergens DSM 20623</name>
    <dbReference type="NCBI Taxonomy" id="1449336"/>
    <lineage>
        <taxon>Bacteria</taxon>
        <taxon>Bacillati</taxon>
        <taxon>Bacillota</taxon>
        <taxon>Bacilli</taxon>
        <taxon>Lactobacillales</taxon>
        <taxon>Carnobacteriaceae</taxon>
        <taxon>Carnobacterium</taxon>
    </lineage>
</organism>
<comment type="caution">
    <text evidence="4">The sequence shown here is derived from an EMBL/GenBank/DDBJ whole genome shotgun (WGS) entry which is preliminary data.</text>
</comment>
<dbReference type="Pfam" id="PF13731">
    <property type="entry name" value="WxL"/>
    <property type="match status" value="1"/>
</dbReference>
<dbReference type="RefSeq" id="WP_034568338.1">
    <property type="nucleotide sequence ID" value="NZ_JQBS01000001.1"/>
</dbReference>
<reference evidence="4 5" key="1">
    <citation type="journal article" date="2015" name="Genome Announc.">
        <title>Expanding the biotechnology potential of lactobacilli through comparative genomics of 213 strains and associated genera.</title>
        <authorList>
            <person name="Sun Z."/>
            <person name="Harris H.M."/>
            <person name="McCann A."/>
            <person name="Guo C."/>
            <person name="Argimon S."/>
            <person name="Zhang W."/>
            <person name="Yang X."/>
            <person name="Jeffery I.B."/>
            <person name="Cooney J.C."/>
            <person name="Kagawa T.F."/>
            <person name="Liu W."/>
            <person name="Song Y."/>
            <person name="Salvetti E."/>
            <person name="Wrobel A."/>
            <person name="Rasinkangas P."/>
            <person name="Parkhill J."/>
            <person name="Rea M.C."/>
            <person name="O'Sullivan O."/>
            <person name="Ritari J."/>
            <person name="Douillard F.P."/>
            <person name="Paul Ross R."/>
            <person name="Yang R."/>
            <person name="Briner A.E."/>
            <person name="Felis G.E."/>
            <person name="de Vos W.M."/>
            <person name="Barrangou R."/>
            <person name="Klaenhammer T.R."/>
            <person name="Caufield P.W."/>
            <person name="Cui Y."/>
            <person name="Zhang H."/>
            <person name="O'Toole P.W."/>
        </authorList>
    </citation>
    <scope>NUCLEOTIDE SEQUENCE [LARGE SCALE GENOMIC DNA]</scope>
    <source>
        <strain evidence="4 5">DSM 20623</strain>
    </source>
</reference>
<feature type="region of interest" description="Disordered" evidence="1">
    <location>
        <begin position="42"/>
        <end position="80"/>
    </location>
</feature>
<proteinExistence type="predicted"/>
<evidence type="ECO:0000313" key="4">
    <source>
        <dbReference type="EMBL" id="KRN57895.1"/>
    </source>
</evidence>
<dbReference type="PATRIC" id="fig|1449336.4.peg.1175"/>
<feature type="chain" id="PRO_5006418184" description="WxL domain-containing protein" evidence="2">
    <location>
        <begin position="26"/>
        <end position="254"/>
    </location>
</feature>
<feature type="compositionally biased region" description="Pro residues" evidence="1">
    <location>
        <begin position="48"/>
        <end position="59"/>
    </location>
</feature>
<dbReference type="eggNOG" id="ENOG50318NI">
    <property type="taxonomic scope" value="Bacteria"/>
</dbReference>
<evidence type="ECO:0000256" key="1">
    <source>
        <dbReference type="SAM" id="MobiDB-lite"/>
    </source>
</evidence>
<keyword evidence="2" id="KW-0732">Signal</keyword>
<accession>A0A0R2I7C0</accession>
<dbReference type="Proteomes" id="UP000051658">
    <property type="component" value="Unassembled WGS sequence"/>
</dbReference>
<feature type="signal peptide" evidence="2">
    <location>
        <begin position="1"/>
        <end position="25"/>
    </location>
</feature>
<feature type="domain" description="WxL" evidence="3">
    <location>
        <begin position="29"/>
        <end position="251"/>
    </location>
</feature>
<dbReference type="AlphaFoldDB" id="A0A0R2I7C0"/>
<dbReference type="EMBL" id="JQBS01000001">
    <property type="protein sequence ID" value="KRN57895.1"/>
    <property type="molecule type" value="Genomic_DNA"/>
</dbReference>
<evidence type="ECO:0000259" key="3">
    <source>
        <dbReference type="Pfam" id="PF13731"/>
    </source>
</evidence>